<evidence type="ECO:0000313" key="4">
    <source>
        <dbReference type="Proteomes" id="UP000435648"/>
    </source>
</evidence>
<keyword evidence="2" id="KW-1133">Transmembrane helix</keyword>
<organism evidence="3 4">
    <name type="scientific">Stappia indica</name>
    <dbReference type="NCBI Taxonomy" id="538381"/>
    <lineage>
        <taxon>Bacteria</taxon>
        <taxon>Pseudomonadati</taxon>
        <taxon>Pseudomonadota</taxon>
        <taxon>Alphaproteobacteria</taxon>
        <taxon>Hyphomicrobiales</taxon>
        <taxon>Stappiaceae</taxon>
        <taxon>Stappia</taxon>
    </lineage>
</organism>
<evidence type="ECO:0000256" key="1">
    <source>
        <dbReference type="SAM" id="MobiDB-lite"/>
    </source>
</evidence>
<feature type="compositionally biased region" description="Low complexity" evidence="1">
    <location>
        <begin position="187"/>
        <end position="197"/>
    </location>
</feature>
<reference evidence="3 4" key="1">
    <citation type="submission" date="2019-12" db="EMBL/GenBank/DDBJ databases">
        <title>The genome of Stappia indica PHM037.</title>
        <authorList>
            <person name="Kacar D."/>
            <person name="Galan B."/>
            <person name="Canedo L."/>
            <person name="Rodriguez P."/>
            <person name="de la Calle F."/>
            <person name="Garcia J.L."/>
        </authorList>
    </citation>
    <scope>NUCLEOTIDE SEQUENCE [LARGE SCALE GENOMIC DNA]</scope>
    <source>
        <strain evidence="3 4">PHM037</strain>
    </source>
</reference>
<feature type="transmembrane region" description="Helical" evidence="2">
    <location>
        <begin position="115"/>
        <end position="133"/>
    </location>
</feature>
<dbReference type="KEGG" id="siw:GH266_20805"/>
<dbReference type="Proteomes" id="UP000435648">
    <property type="component" value="Chromosome"/>
</dbReference>
<dbReference type="RefSeq" id="WP_158195545.1">
    <property type="nucleotide sequence ID" value="NZ_CP046908.1"/>
</dbReference>
<name>A0A857CE55_9HYPH</name>
<feature type="region of interest" description="Disordered" evidence="1">
    <location>
        <begin position="155"/>
        <end position="203"/>
    </location>
</feature>
<feature type="compositionally biased region" description="Gly residues" evidence="1">
    <location>
        <begin position="173"/>
        <end position="183"/>
    </location>
</feature>
<keyword evidence="2" id="KW-0472">Membrane</keyword>
<gene>
    <name evidence="3" type="ORF">GH266_20805</name>
</gene>
<proteinExistence type="predicted"/>
<sequence>MTDDATAAATDTGFARTARLRRHMDETMAPGFGETDTAAAQMEAFAASLSGKATRIHAHASAFLDEQRTPVERVAARLAELEREQRSRQLQSQTYILALRLTRARLWIRLMRRRYWKLLAAVLAAAGIVWLAARYGPPAYAYLAETIAEIGTFSGNQQEDAPADGPANPPKSGAGGVAPGSGDGLNSAPQPASPASPTDEAGQ</sequence>
<keyword evidence="2" id="KW-0812">Transmembrane</keyword>
<dbReference type="AlphaFoldDB" id="A0A857CE55"/>
<dbReference type="EMBL" id="CP046908">
    <property type="protein sequence ID" value="QGZ36722.1"/>
    <property type="molecule type" value="Genomic_DNA"/>
</dbReference>
<evidence type="ECO:0000313" key="3">
    <source>
        <dbReference type="EMBL" id="QGZ36722.1"/>
    </source>
</evidence>
<accession>A0A857CE55</accession>
<protein>
    <submittedName>
        <fullName evidence="3">Uncharacterized protein</fullName>
    </submittedName>
</protein>
<evidence type="ECO:0000256" key="2">
    <source>
        <dbReference type="SAM" id="Phobius"/>
    </source>
</evidence>